<proteinExistence type="predicted"/>
<dbReference type="RefSeq" id="WP_040269924.1">
    <property type="nucleotide sequence ID" value="NZ_JROO01000003.1"/>
</dbReference>
<dbReference type="AlphaFoldDB" id="A0A0C2GAM7"/>
<protein>
    <submittedName>
        <fullName evidence="1">Uncharacterized protein</fullName>
    </submittedName>
</protein>
<dbReference type="EMBL" id="JROO01000003">
    <property type="protein sequence ID" value="KII00459.1"/>
    <property type="molecule type" value="Genomic_DNA"/>
</dbReference>
<accession>A0A0C2GAM7</accession>
<sequence length="105" mass="11232">MSVELSTVHDCGCEAVWTLEATDRGALVRVLLACAVHAETLAGTYLRAYTVDAIPAPPGRPCGRSVRWTSGIPSGHSGVSPMTVFPHCYKRHGGIWTCGYEGDDQ</sequence>
<evidence type="ECO:0000313" key="2">
    <source>
        <dbReference type="Proteomes" id="UP000031675"/>
    </source>
</evidence>
<keyword evidence="2" id="KW-1185">Reference proteome</keyword>
<name>A0A0C2GAM7_9ACTN</name>
<dbReference type="Proteomes" id="UP000031675">
    <property type="component" value="Unassembled WGS sequence"/>
</dbReference>
<evidence type="ECO:0000313" key="1">
    <source>
        <dbReference type="EMBL" id="KII00459.1"/>
    </source>
</evidence>
<comment type="caution">
    <text evidence="1">The sequence shown here is derived from an EMBL/GenBank/DDBJ whole genome shotgun (WGS) entry which is preliminary data.</text>
</comment>
<organism evidence="1 2">
    <name type="scientific">Streptomonospora alba</name>
    <dbReference type="NCBI Taxonomy" id="183763"/>
    <lineage>
        <taxon>Bacteria</taxon>
        <taxon>Bacillati</taxon>
        <taxon>Actinomycetota</taxon>
        <taxon>Actinomycetes</taxon>
        <taxon>Streptosporangiales</taxon>
        <taxon>Nocardiopsidaceae</taxon>
        <taxon>Streptomonospora</taxon>
    </lineage>
</organism>
<gene>
    <name evidence="1" type="ORF">LP52_01115</name>
</gene>
<reference evidence="2" key="1">
    <citation type="journal article" date="2015" name="Chem. Biol.">
        <title>Structure, bioactivity, and resistance mechanism of streptomonomicin, an unusual lasso Peptide from an understudied halophilic actinomycete.</title>
        <authorList>
            <person name="Metelev M."/>
            <person name="Tietz J.I."/>
            <person name="Melby J.O."/>
            <person name="Blair P.M."/>
            <person name="Zhu L."/>
            <person name="Livnat I."/>
            <person name="Severinov K."/>
            <person name="Mitchell D.A."/>
        </authorList>
    </citation>
    <scope>NUCLEOTIDE SEQUENCE [LARGE SCALE GENOMIC DNA]</scope>
    <source>
        <strain evidence="2">YIM 90003</strain>
    </source>
</reference>